<proteinExistence type="predicted"/>
<feature type="transmembrane region" description="Helical" evidence="1">
    <location>
        <begin position="39"/>
        <end position="59"/>
    </location>
</feature>
<accession>A0ABY8CA67</accession>
<reference evidence="3 4" key="1">
    <citation type="submission" date="2022-06" db="EMBL/GenBank/DDBJ databases">
        <title>Thiomicrohabdus sp. nov, an obligately chemolithoautotrophic, sulfur-oxidizing bacterium isolated from beach of Guanyin Mountain. Amoy.</title>
        <authorList>
            <person name="Zhu H."/>
        </authorList>
    </citation>
    <scope>NUCLEOTIDE SEQUENCE [LARGE SCALE GENOMIC DNA]</scope>
    <source>
        <strain evidence="3 4">XGS-01</strain>
    </source>
</reference>
<evidence type="ECO:0000259" key="2">
    <source>
        <dbReference type="PROSITE" id="PS50042"/>
    </source>
</evidence>
<dbReference type="CDD" id="cd00038">
    <property type="entry name" value="CAP_ED"/>
    <property type="match status" value="2"/>
</dbReference>
<feature type="domain" description="Cyclic nucleotide-binding" evidence="2">
    <location>
        <begin position="125"/>
        <end position="243"/>
    </location>
</feature>
<protein>
    <submittedName>
        <fullName evidence="3">Cyclic nucleotide-binding domain-containing protein</fullName>
    </submittedName>
</protein>
<feature type="transmembrane region" description="Helical" evidence="1">
    <location>
        <begin position="66"/>
        <end position="84"/>
    </location>
</feature>
<gene>
    <name evidence="3" type="ORF">NR989_06705</name>
</gene>
<dbReference type="SMART" id="SM00100">
    <property type="entry name" value="cNMP"/>
    <property type="match status" value="2"/>
</dbReference>
<dbReference type="InterPro" id="IPR014710">
    <property type="entry name" value="RmlC-like_jellyroll"/>
</dbReference>
<dbReference type="Pfam" id="PF00027">
    <property type="entry name" value="cNMP_binding"/>
    <property type="match status" value="2"/>
</dbReference>
<dbReference type="Gene3D" id="2.60.120.10">
    <property type="entry name" value="Jelly Rolls"/>
    <property type="match status" value="2"/>
</dbReference>
<dbReference type="SUPFAM" id="SSF51206">
    <property type="entry name" value="cAMP-binding domain-like"/>
    <property type="match status" value="2"/>
</dbReference>
<keyword evidence="1" id="KW-0812">Transmembrane</keyword>
<dbReference type="EMBL" id="CP102381">
    <property type="protein sequence ID" value="WEJ61702.1"/>
    <property type="molecule type" value="Genomic_DNA"/>
</dbReference>
<dbReference type="RefSeq" id="WP_275593961.1">
    <property type="nucleotide sequence ID" value="NZ_CP102381.1"/>
</dbReference>
<keyword evidence="4" id="KW-1185">Reference proteome</keyword>
<feature type="transmembrane region" description="Helical" evidence="1">
    <location>
        <begin position="561"/>
        <end position="578"/>
    </location>
</feature>
<keyword evidence="1" id="KW-0472">Membrane</keyword>
<dbReference type="PANTHER" id="PTHR24567:SF74">
    <property type="entry name" value="HTH-TYPE TRANSCRIPTIONAL REGULATOR ARCR"/>
    <property type="match status" value="1"/>
</dbReference>
<sequence>MVIESLVLFALLMGLLSALSLPLGTLTTLVWTPGDRATAWLMAFGAGALLSAVTIDLFAPAIHKGLFFDVALGAMIGSLFYLLINHQLNKQGGFLRKTATMIQFFRNQQKIQRQKLRLSFNRLTFFNQLTKEDQYLLFQHMQRREYKANSIIFHSNDLLNEFYIIHKGVVNLREPKFGLKKVDELTEFDAFGHLGFFASMQSSLVAQAGEDVTLWVLNRSDFNKLLALSPSLFESLQDYFKESSELEAYLKKYQHMDEAAAQKQLQGIQKTLVEEKRLPFARESRELFESALERLKASRRFDLLDSCQLELYSLLASKVKLRQARAGETLFANKSEADRLYLLESGSIELIDPKKHSMNHEVLSPGDFFGGMAFVVGGLHSSTAVACSDVTFWVLEKSDFLQLLNDVAPLYEKLQAYLKENCVHEYLIHEQSLSETKAQKWVKESVKKLVPGHMPSLAGVNQRIYQHNAAYVAIWLGIFLDGIPESLMIGAHTSNGHMISISLIAAIFISNYPEALSSSASMKEQGIPFNRILFAWTSLMILTGLGAALGSVMLSDASPQTFALISGMAAGAMLTVIAETMLPEAYTKGGSITGFVTLMGFLCAVLFKVFDSTI</sequence>
<dbReference type="Proteomes" id="UP001222275">
    <property type="component" value="Chromosome"/>
</dbReference>
<evidence type="ECO:0000313" key="3">
    <source>
        <dbReference type="EMBL" id="WEJ61702.1"/>
    </source>
</evidence>
<organism evidence="3 4">
    <name type="scientific">Thiomicrorhabdus lithotrophica</name>
    <dbReference type="NCBI Taxonomy" id="2949997"/>
    <lineage>
        <taxon>Bacteria</taxon>
        <taxon>Pseudomonadati</taxon>
        <taxon>Pseudomonadota</taxon>
        <taxon>Gammaproteobacteria</taxon>
        <taxon>Thiotrichales</taxon>
        <taxon>Piscirickettsiaceae</taxon>
        <taxon>Thiomicrorhabdus</taxon>
    </lineage>
</organism>
<dbReference type="InterPro" id="IPR000595">
    <property type="entry name" value="cNMP-bd_dom"/>
</dbReference>
<dbReference type="InterPro" id="IPR050397">
    <property type="entry name" value="Env_Response_Regulators"/>
</dbReference>
<dbReference type="PROSITE" id="PS50042">
    <property type="entry name" value="CNMP_BINDING_3"/>
    <property type="match status" value="2"/>
</dbReference>
<dbReference type="PANTHER" id="PTHR24567">
    <property type="entry name" value="CRP FAMILY TRANSCRIPTIONAL REGULATORY PROTEIN"/>
    <property type="match status" value="1"/>
</dbReference>
<dbReference type="InterPro" id="IPR018490">
    <property type="entry name" value="cNMP-bd_dom_sf"/>
</dbReference>
<feature type="transmembrane region" description="Helical" evidence="1">
    <location>
        <begin position="590"/>
        <end position="610"/>
    </location>
</feature>
<evidence type="ECO:0000256" key="1">
    <source>
        <dbReference type="SAM" id="Phobius"/>
    </source>
</evidence>
<name>A0ABY8CA67_9GAMM</name>
<feature type="transmembrane region" description="Helical" evidence="1">
    <location>
        <begin position="533"/>
        <end position="554"/>
    </location>
</feature>
<keyword evidence="1" id="KW-1133">Transmembrane helix</keyword>
<evidence type="ECO:0000313" key="4">
    <source>
        <dbReference type="Proteomes" id="UP001222275"/>
    </source>
</evidence>
<feature type="domain" description="Cyclic nucleotide-binding" evidence="2">
    <location>
        <begin position="291"/>
        <end position="421"/>
    </location>
</feature>